<evidence type="ECO:0000256" key="2">
    <source>
        <dbReference type="ARBA" id="ARBA00022448"/>
    </source>
</evidence>
<feature type="compositionally biased region" description="Acidic residues" evidence="10">
    <location>
        <begin position="15"/>
        <end position="25"/>
    </location>
</feature>
<sequence length="473" mass="51521">MAKRRADKELTDRNWDEEDEPEEAGEIQLATEESLKGRQILKGKRRGAAPVQNKDFSGFSGFSFKPTAASTPFSFNVRSVTNGSSDKDQKQMEKSKESENGQTKTLTASNGSEKKKGSYLSSLKNLNESVLSWIKSHVDKNPFCILTPVFNDYEKHLEEIMKNKDGEKHLEEIMKNKDGEKHLEDTMKNKDGEKTEDKSKGETDTKTAPTFPLGNSLMSPTCLTTESKPSATTFAFGNTSNSKTATTTEAKPLGTGFQFGSSLTKASGFGSIPTTTAAFGTSSTTTTGFGTSSTTTTGFGTSSTATGFSGFNFKSSTESKPSSGFSFAINKPAGESGASQEEDDEYVPPQAESKEVPEEGSVHSIKCKLFYQKDGAWTERGVGFLHLKIIDEKLQLVVRADTTLGNIILNIILSPSIPLKRQGKNNVSMICVPNPPVDKKADPSKPVPMLIRVKTSEDADQLLEKMEELRKKD</sequence>
<feature type="region of interest" description="Disordered" evidence="10">
    <location>
        <begin position="318"/>
        <end position="359"/>
    </location>
</feature>
<evidence type="ECO:0000313" key="13">
    <source>
        <dbReference type="Proteomes" id="UP000507470"/>
    </source>
</evidence>
<dbReference type="GO" id="GO:0006606">
    <property type="term" value="P:protein import into nucleus"/>
    <property type="evidence" value="ECO:0007669"/>
    <property type="project" value="TreeGrafter"/>
</dbReference>
<evidence type="ECO:0000256" key="8">
    <source>
        <dbReference type="ARBA" id="ARBA00023132"/>
    </source>
</evidence>
<organism evidence="12 13">
    <name type="scientific">Mytilus coruscus</name>
    <name type="common">Sea mussel</name>
    <dbReference type="NCBI Taxonomy" id="42192"/>
    <lineage>
        <taxon>Eukaryota</taxon>
        <taxon>Metazoa</taxon>
        <taxon>Spiralia</taxon>
        <taxon>Lophotrochozoa</taxon>
        <taxon>Mollusca</taxon>
        <taxon>Bivalvia</taxon>
        <taxon>Autobranchia</taxon>
        <taxon>Pteriomorphia</taxon>
        <taxon>Mytilida</taxon>
        <taxon>Mytiloidea</taxon>
        <taxon>Mytilidae</taxon>
        <taxon>Mytilinae</taxon>
        <taxon>Mytilus</taxon>
    </lineage>
</organism>
<dbReference type="OrthoDB" id="10062131at2759"/>
<comment type="subcellular location">
    <subcellularLocation>
        <location evidence="1">Nucleus</location>
        <location evidence="1">Nuclear pore complex</location>
    </subcellularLocation>
</comment>
<feature type="compositionally biased region" description="Basic and acidic residues" evidence="10">
    <location>
        <begin position="176"/>
        <end position="205"/>
    </location>
</feature>
<dbReference type="InterPro" id="IPR000156">
    <property type="entry name" value="Ran_bind_dom"/>
</dbReference>
<dbReference type="Gene3D" id="2.30.29.30">
    <property type="entry name" value="Pleckstrin-homology domain (PH domain)/Phosphotyrosine-binding domain (PTB)"/>
    <property type="match status" value="1"/>
</dbReference>
<evidence type="ECO:0000256" key="3">
    <source>
        <dbReference type="ARBA" id="ARBA00022737"/>
    </source>
</evidence>
<name>A0A6J8BN96_MYTCO</name>
<dbReference type="InterPro" id="IPR011993">
    <property type="entry name" value="PH-like_dom_sf"/>
</dbReference>
<keyword evidence="8" id="KW-0906">Nuclear pore complex</keyword>
<dbReference type="InterPro" id="IPR045255">
    <property type="entry name" value="RanBP1-like"/>
</dbReference>
<reference evidence="12 13" key="1">
    <citation type="submission" date="2020-06" db="EMBL/GenBank/DDBJ databases">
        <authorList>
            <person name="Li R."/>
            <person name="Bekaert M."/>
        </authorList>
    </citation>
    <scope>NUCLEOTIDE SEQUENCE [LARGE SCALE GENOMIC DNA]</scope>
    <source>
        <strain evidence="13">wild</strain>
    </source>
</reference>
<keyword evidence="5" id="KW-0653">Protein transport</keyword>
<dbReference type="PANTHER" id="PTHR23138:SF141">
    <property type="entry name" value="NUCLEAR PORE COMPLEX PROTEIN NUP50"/>
    <property type="match status" value="1"/>
</dbReference>
<dbReference type="Proteomes" id="UP000507470">
    <property type="component" value="Unassembled WGS sequence"/>
</dbReference>
<keyword evidence="9" id="KW-0539">Nucleus</keyword>
<dbReference type="GO" id="GO:0005643">
    <property type="term" value="C:nuclear pore"/>
    <property type="evidence" value="ECO:0007669"/>
    <property type="project" value="UniProtKB-SubCell"/>
</dbReference>
<accession>A0A6J8BN96</accession>
<keyword evidence="13" id="KW-1185">Reference proteome</keyword>
<evidence type="ECO:0000256" key="5">
    <source>
        <dbReference type="ARBA" id="ARBA00022927"/>
    </source>
</evidence>
<dbReference type="PROSITE" id="PS50196">
    <property type="entry name" value="RANBD1"/>
    <property type="match status" value="1"/>
</dbReference>
<feature type="domain" description="RanBD1" evidence="11">
    <location>
        <begin position="324"/>
        <end position="473"/>
    </location>
</feature>
<keyword evidence="7" id="KW-0811">Translocation</keyword>
<feature type="compositionally biased region" description="Basic and acidic residues" evidence="10">
    <location>
        <begin position="85"/>
        <end position="99"/>
    </location>
</feature>
<evidence type="ECO:0000256" key="4">
    <source>
        <dbReference type="ARBA" id="ARBA00022816"/>
    </source>
</evidence>
<keyword evidence="3" id="KW-0677">Repeat</keyword>
<dbReference type="InterPro" id="IPR015007">
    <property type="entry name" value="NUP2/50/61"/>
</dbReference>
<dbReference type="SMART" id="SM00160">
    <property type="entry name" value="RanBD"/>
    <property type="match status" value="1"/>
</dbReference>
<evidence type="ECO:0000256" key="1">
    <source>
        <dbReference type="ARBA" id="ARBA00004567"/>
    </source>
</evidence>
<feature type="compositionally biased region" description="Basic and acidic residues" evidence="10">
    <location>
        <begin position="1"/>
        <end position="14"/>
    </location>
</feature>
<dbReference type="Pfam" id="PF08911">
    <property type="entry name" value="NUP50"/>
    <property type="match status" value="1"/>
</dbReference>
<feature type="region of interest" description="Disordered" evidence="10">
    <location>
        <begin position="1"/>
        <end position="117"/>
    </location>
</feature>
<dbReference type="CDD" id="cd13170">
    <property type="entry name" value="RanBD_NUP50"/>
    <property type="match status" value="1"/>
</dbReference>
<evidence type="ECO:0000259" key="11">
    <source>
        <dbReference type="PROSITE" id="PS50196"/>
    </source>
</evidence>
<feature type="compositionally biased region" description="Polar residues" evidence="10">
    <location>
        <begin position="68"/>
        <end position="84"/>
    </location>
</feature>
<evidence type="ECO:0000256" key="10">
    <source>
        <dbReference type="SAM" id="MobiDB-lite"/>
    </source>
</evidence>
<dbReference type="PANTHER" id="PTHR23138">
    <property type="entry name" value="RAN BINDING PROTEIN"/>
    <property type="match status" value="1"/>
</dbReference>
<keyword evidence="6" id="KW-0007">Acetylation</keyword>
<dbReference type="SUPFAM" id="SSF50729">
    <property type="entry name" value="PH domain-like"/>
    <property type="match status" value="1"/>
</dbReference>
<evidence type="ECO:0000256" key="7">
    <source>
        <dbReference type="ARBA" id="ARBA00023010"/>
    </source>
</evidence>
<evidence type="ECO:0000313" key="12">
    <source>
        <dbReference type="EMBL" id="CAC5385142.1"/>
    </source>
</evidence>
<evidence type="ECO:0000256" key="6">
    <source>
        <dbReference type="ARBA" id="ARBA00022990"/>
    </source>
</evidence>
<dbReference type="EMBL" id="CACVKT020003689">
    <property type="protein sequence ID" value="CAC5385142.1"/>
    <property type="molecule type" value="Genomic_DNA"/>
</dbReference>
<dbReference type="GO" id="GO:0051028">
    <property type="term" value="P:mRNA transport"/>
    <property type="evidence" value="ECO:0007669"/>
    <property type="project" value="UniProtKB-KW"/>
</dbReference>
<feature type="region of interest" description="Disordered" evidence="10">
    <location>
        <begin position="176"/>
        <end position="220"/>
    </location>
</feature>
<proteinExistence type="predicted"/>
<feature type="compositionally biased region" description="Polar residues" evidence="10">
    <location>
        <begin position="100"/>
        <end position="111"/>
    </location>
</feature>
<keyword evidence="2" id="KW-0813">Transport</keyword>
<dbReference type="AlphaFoldDB" id="A0A6J8BN96"/>
<dbReference type="Pfam" id="PF00638">
    <property type="entry name" value="Ran_BP1"/>
    <property type="match status" value="1"/>
</dbReference>
<protein>
    <submittedName>
        <fullName evidence="12">NUP50</fullName>
    </submittedName>
</protein>
<gene>
    <name evidence="12" type="ORF">MCOR_20717</name>
</gene>
<evidence type="ECO:0000256" key="9">
    <source>
        <dbReference type="ARBA" id="ARBA00023242"/>
    </source>
</evidence>
<keyword evidence="4" id="KW-0509">mRNA transport</keyword>